<evidence type="ECO:0000313" key="2">
    <source>
        <dbReference type="Proteomes" id="UP000286137"/>
    </source>
</evidence>
<dbReference type="InterPro" id="IPR036412">
    <property type="entry name" value="HAD-like_sf"/>
</dbReference>
<dbReference type="SFLD" id="SFLDS00003">
    <property type="entry name" value="Haloacid_Dehalogenase"/>
    <property type="match status" value="1"/>
</dbReference>
<dbReference type="InterPro" id="IPR023198">
    <property type="entry name" value="PGP-like_dom2"/>
</dbReference>
<sequence length="215" mass="24811">MNCDAAIFDLDGTILDSLWVWEDISKDFLFKKGKDIPVTYIQELCSKSFQEAAEYTIRLFMLSETSQEVISEWNRLALIEYKHNIKLKKYCLPYLQYLKEEGKKLAIATSLPRILCDSCLISNGIYDMFDVIRSTDEIGRGKNFPDIFEKISDELKVPLSRTLFFDDSLSALVTGKKLGMKVVGVYDKYYASDKTEIIKVADGYIESWENVWNLL</sequence>
<dbReference type="SUPFAM" id="SSF56784">
    <property type="entry name" value="HAD-like"/>
    <property type="match status" value="1"/>
</dbReference>
<accession>A0A412C2D4</accession>
<dbReference type="PANTHER" id="PTHR18901">
    <property type="entry name" value="2-DEOXYGLUCOSE-6-PHOSPHATE PHOSPHATASE 2"/>
    <property type="match status" value="1"/>
</dbReference>
<evidence type="ECO:0000313" key="1">
    <source>
        <dbReference type="EMBL" id="RGQ67388.1"/>
    </source>
</evidence>
<proteinExistence type="predicted"/>
<dbReference type="AlphaFoldDB" id="A0A412C2D4"/>
<reference evidence="1 2" key="1">
    <citation type="submission" date="2018-08" db="EMBL/GenBank/DDBJ databases">
        <title>A genome reference for cultivated species of the human gut microbiota.</title>
        <authorList>
            <person name="Zou Y."/>
            <person name="Xue W."/>
            <person name="Luo G."/>
        </authorList>
    </citation>
    <scope>NUCLEOTIDE SEQUENCE [LARGE SCALE GENOMIC DNA]</scope>
    <source>
        <strain evidence="1 2">AF27-4BH</strain>
    </source>
</reference>
<dbReference type="Pfam" id="PF13419">
    <property type="entry name" value="HAD_2"/>
    <property type="match status" value="1"/>
</dbReference>
<dbReference type="InterPro" id="IPR041492">
    <property type="entry name" value="HAD_2"/>
</dbReference>
<gene>
    <name evidence="1" type="ORF">DWY88_09000</name>
</gene>
<dbReference type="NCBIfam" id="TIGR01509">
    <property type="entry name" value="HAD-SF-IA-v3"/>
    <property type="match status" value="1"/>
</dbReference>
<dbReference type="GO" id="GO:0016791">
    <property type="term" value="F:phosphatase activity"/>
    <property type="evidence" value="ECO:0007669"/>
    <property type="project" value="TreeGrafter"/>
</dbReference>
<dbReference type="Proteomes" id="UP000286137">
    <property type="component" value="Unassembled WGS sequence"/>
</dbReference>
<dbReference type="CDD" id="cd07505">
    <property type="entry name" value="HAD_BPGM-like"/>
    <property type="match status" value="1"/>
</dbReference>
<comment type="caution">
    <text evidence="1">The sequence shown here is derived from an EMBL/GenBank/DDBJ whole genome shotgun (WGS) entry which is preliminary data.</text>
</comment>
<dbReference type="InterPro" id="IPR023214">
    <property type="entry name" value="HAD_sf"/>
</dbReference>
<dbReference type="EMBL" id="QRTJ01000015">
    <property type="protein sequence ID" value="RGQ67388.1"/>
    <property type="molecule type" value="Genomic_DNA"/>
</dbReference>
<dbReference type="PANTHER" id="PTHR18901:SF38">
    <property type="entry name" value="PSEUDOURIDINE-5'-PHOSPHATASE"/>
    <property type="match status" value="1"/>
</dbReference>
<protein>
    <submittedName>
        <fullName evidence="1">HAD family phosphatase</fullName>
    </submittedName>
</protein>
<dbReference type="Gene3D" id="1.10.150.240">
    <property type="entry name" value="Putative phosphatase, domain 2"/>
    <property type="match status" value="1"/>
</dbReference>
<dbReference type="Gene3D" id="3.40.50.1000">
    <property type="entry name" value="HAD superfamily/HAD-like"/>
    <property type="match status" value="1"/>
</dbReference>
<organism evidence="1 2">
    <name type="scientific">Mediterraneibacter gnavus</name>
    <name type="common">Ruminococcus gnavus</name>
    <dbReference type="NCBI Taxonomy" id="33038"/>
    <lineage>
        <taxon>Bacteria</taxon>
        <taxon>Bacillati</taxon>
        <taxon>Bacillota</taxon>
        <taxon>Clostridia</taxon>
        <taxon>Lachnospirales</taxon>
        <taxon>Lachnospiraceae</taxon>
        <taxon>Mediterraneibacter</taxon>
    </lineage>
</organism>
<dbReference type="PRINTS" id="PR00413">
    <property type="entry name" value="HADHALOGNASE"/>
</dbReference>
<dbReference type="InterPro" id="IPR006439">
    <property type="entry name" value="HAD-SF_hydro_IA"/>
</dbReference>
<dbReference type="SFLD" id="SFLDG01129">
    <property type="entry name" value="C1.5:_HAD__Beta-PGM__Phosphata"/>
    <property type="match status" value="1"/>
</dbReference>
<name>A0A412C2D4_MEDGN</name>